<dbReference type="RefSeq" id="WP_062142957.1">
    <property type="nucleotide sequence ID" value="NZ_CP013002.1"/>
</dbReference>
<dbReference type="Gene3D" id="1.20.120.1490">
    <property type="match status" value="1"/>
</dbReference>
<evidence type="ECO:0000313" key="3">
    <source>
        <dbReference type="Proteomes" id="UP000056905"/>
    </source>
</evidence>
<dbReference type="EMBL" id="CP013002">
    <property type="protein sequence ID" value="ALL12036.1"/>
    <property type="molecule type" value="Genomic_DNA"/>
</dbReference>
<dbReference type="AlphaFoldDB" id="A0A0P0NVI9"/>
<name>A0A0P0NVI9_9CAUL</name>
<dbReference type="KEGG" id="chq:AQ619_00920"/>
<feature type="chain" id="PRO_5006052392" description="Periplasmic heavy metal sensor" evidence="1">
    <location>
        <begin position="24"/>
        <end position="157"/>
    </location>
</feature>
<dbReference type="OrthoDB" id="8277545at2"/>
<evidence type="ECO:0008006" key="4">
    <source>
        <dbReference type="Google" id="ProtNLM"/>
    </source>
</evidence>
<dbReference type="Pfam" id="PF07813">
    <property type="entry name" value="LTXXQ"/>
    <property type="match status" value="1"/>
</dbReference>
<evidence type="ECO:0000313" key="2">
    <source>
        <dbReference type="EMBL" id="ALL12036.1"/>
    </source>
</evidence>
<gene>
    <name evidence="2" type="ORF">AQ619_00920</name>
</gene>
<evidence type="ECO:0000256" key="1">
    <source>
        <dbReference type="SAM" id="SignalP"/>
    </source>
</evidence>
<sequence length="157" mass="17044">MMDRTLGRRVMLAGLLAATGATACLAGAGLAQEGHTRHGLHGMAEHRRATDPAAMDRHLQKMLPDGAPDQRDRLNALAGTVHADVSALHEQFQETHRRTHALLLRPTIDRAALESLRVEQVRQIDGLSRHLFGALADAAEVLTPEQRARLAAGHKGR</sequence>
<organism evidence="2 3">
    <name type="scientific">Caulobacter henricii</name>
    <dbReference type="NCBI Taxonomy" id="69395"/>
    <lineage>
        <taxon>Bacteria</taxon>
        <taxon>Pseudomonadati</taxon>
        <taxon>Pseudomonadota</taxon>
        <taxon>Alphaproteobacteria</taxon>
        <taxon>Caulobacterales</taxon>
        <taxon>Caulobacteraceae</taxon>
        <taxon>Caulobacter</taxon>
    </lineage>
</organism>
<protein>
    <recommendedName>
        <fullName evidence="4">Periplasmic heavy metal sensor</fullName>
    </recommendedName>
</protein>
<dbReference type="InterPro" id="IPR012899">
    <property type="entry name" value="LTXXQ"/>
</dbReference>
<dbReference type="PROSITE" id="PS51257">
    <property type="entry name" value="PROKAR_LIPOPROTEIN"/>
    <property type="match status" value="1"/>
</dbReference>
<dbReference type="GO" id="GO:0042597">
    <property type="term" value="C:periplasmic space"/>
    <property type="evidence" value="ECO:0007669"/>
    <property type="project" value="InterPro"/>
</dbReference>
<proteinExistence type="predicted"/>
<accession>A0A0P0NVI9</accession>
<keyword evidence="1" id="KW-0732">Signal</keyword>
<reference evidence="2 3" key="1">
    <citation type="submission" date="2015-10" db="EMBL/GenBank/DDBJ databases">
        <title>Conservation of the essential genome among Caulobacter and Brevundimonas species.</title>
        <authorList>
            <person name="Scott D."/>
            <person name="Ely B."/>
        </authorList>
    </citation>
    <scope>NUCLEOTIDE SEQUENCE [LARGE SCALE GENOMIC DNA]</scope>
    <source>
        <strain evidence="2 3">CB4</strain>
    </source>
</reference>
<dbReference type="Proteomes" id="UP000056905">
    <property type="component" value="Chromosome"/>
</dbReference>
<keyword evidence="3" id="KW-1185">Reference proteome</keyword>
<feature type="signal peptide" evidence="1">
    <location>
        <begin position="1"/>
        <end position="23"/>
    </location>
</feature>